<evidence type="ECO:0000313" key="2">
    <source>
        <dbReference type="Proteomes" id="UP000663853"/>
    </source>
</evidence>
<comment type="caution">
    <text evidence="1">The sequence shown here is derived from an EMBL/GenBank/DDBJ whole genome shotgun (WGS) entry which is preliminary data.</text>
</comment>
<evidence type="ECO:0000313" key="1">
    <source>
        <dbReference type="EMBL" id="CAE6536944.1"/>
    </source>
</evidence>
<accession>A0A8H3DS94</accession>
<organism evidence="1 2">
    <name type="scientific">Rhizoctonia solani</name>
    <dbReference type="NCBI Taxonomy" id="456999"/>
    <lineage>
        <taxon>Eukaryota</taxon>
        <taxon>Fungi</taxon>
        <taxon>Dikarya</taxon>
        <taxon>Basidiomycota</taxon>
        <taxon>Agaricomycotina</taxon>
        <taxon>Agaricomycetes</taxon>
        <taxon>Cantharellales</taxon>
        <taxon>Ceratobasidiaceae</taxon>
        <taxon>Rhizoctonia</taxon>
    </lineage>
</organism>
<name>A0A8H3DS94_9AGAM</name>
<proteinExistence type="predicted"/>
<reference evidence="1" key="1">
    <citation type="submission" date="2021-01" db="EMBL/GenBank/DDBJ databases">
        <authorList>
            <person name="Kaushik A."/>
        </authorList>
    </citation>
    <scope>NUCLEOTIDE SEQUENCE</scope>
    <source>
        <strain evidence="1">AG6-10EEA</strain>
    </source>
</reference>
<dbReference type="EMBL" id="CAJMXA010004204">
    <property type="protein sequence ID" value="CAE6536944.1"/>
    <property type="molecule type" value="Genomic_DNA"/>
</dbReference>
<dbReference type="Proteomes" id="UP000663853">
    <property type="component" value="Unassembled WGS sequence"/>
</dbReference>
<dbReference type="AlphaFoldDB" id="A0A8H3DS94"/>
<sequence>MASTTRIAATVAPENATDIRRRPIWGVGGLVARGVSGLVNIPGIKDAALFAKKGAKALKAPKWNDEQTRKQIDNLEGVLARVDTTLAACPDLGRSKSFSTGRRELNEVESFRREMEAHKVELEETLAEKYSTKLARQNDIAQSLAQKNEEVSSCIADFCVSLFGSETAEQHRRFNLGRWECTSKSSNSATV</sequence>
<protein>
    <submittedName>
        <fullName evidence="1">Uncharacterized protein</fullName>
    </submittedName>
</protein>
<gene>
    <name evidence="1" type="ORF">RDB_LOCUS182450</name>
</gene>